<dbReference type="EMBL" id="AGZI01000010">
    <property type="protein sequence ID" value="EKU83625.1"/>
    <property type="molecule type" value="Genomic_DNA"/>
</dbReference>
<evidence type="ECO:0000256" key="3">
    <source>
        <dbReference type="ARBA" id="ARBA00022448"/>
    </source>
</evidence>
<dbReference type="Gene3D" id="2.170.130.10">
    <property type="entry name" value="TonB-dependent receptor, plug domain"/>
    <property type="match status" value="1"/>
</dbReference>
<dbReference type="OrthoDB" id="98353at2"/>
<evidence type="ECO:0000313" key="11">
    <source>
        <dbReference type="EMBL" id="EKU83625.1"/>
    </source>
</evidence>
<dbReference type="GO" id="GO:0009279">
    <property type="term" value="C:cell outer membrane"/>
    <property type="evidence" value="ECO:0007669"/>
    <property type="project" value="UniProtKB-SubCell"/>
</dbReference>
<dbReference type="InterPro" id="IPR039426">
    <property type="entry name" value="TonB-dep_rcpt-like"/>
</dbReference>
<dbReference type="GO" id="GO:0015344">
    <property type="term" value="F:siderophore uptake transmembrane transporter activity"/>
    <property type="evidence" value="ECO:0007669"/>
    <property type="project" value="TreeGrafter"/>
</dbReference>
<keyword evidence="3" id="KW-0813">Transport</keyword>
<comment type="similarity">
    <text evidence="2">Belongs to the TonB-dependent receptor family.</text>
</comment>
<organism evidence="11 12">
    <name type="scientific">Massilia timonae CCUG 45783</name>
    <dbReference type="NCBI Taxonomy" id="883126"/>
    <lineage>
        <taxon>Bacteria</taxon>
        <taxon>Pseudomonadati</taxon>
        <taxon>Pseudomonadota</taxon>
        <taxon>Betaproteobacteria</taxon>
        <taxon>Burkholderiales</taxon>
        <taxon>Oxalobacteraceae</taxon>
        <taxon>Telluria group</taxon>
        <taxon>Massilia</taxon>
    </lineage>
</organism>
<evidence type="ECO:0000256" key="9">
    <source>
        <dbReference type="SAM" id="MobiDB-lite"/>
    </source>
</evidence>
<dbReference type="Pfam" id="PF07715">
    <property type="entry name" value="Plug"/>
    <property type="match status" value="1"/>
</dbReference>
<dbReference type="Proteomes" id="UP000009874">
    <property type="component" value="Unassembled WGS sequence"/>
</dbReference>
<feature type="compositionally biased region" description="Basic residues" evidence="9">
    <location>
        <begin position="458"/>
        <end position="467"/>
    </location>
</feature>
<keyword evidence="7" id="KW-0675">Receptor</keyword>
<dbReference type="InterPro" id="IPR037066">
    <property type="entry name" value="Plug_dom_sf"/>
</dbReference>
<reference evidence="11 12" key="1">
    <citation type="submission" date="2012-09" db="EMBL/GenBank/DDBJ databases">
        <title>The Genome Sequence of Massilia timonae CCUG 45783.</title>
        <authorList>
            <consortium name="The Broad Institute Genome Sequencing Platform"/>
            <person name="Earl A."/>
            <person name="Ward D."/>
            <person name="Feldgarden M."/>
            <person name="Gevers D."/>
            <person name="Huys G."/>
            <person name="Walker B."/>
            <person name="Young S.K."/>
            <person name="Zeng Q."/>
            <person name="Gargeya S."/>
            <person name="Fitzgerald M."/>
            <person name="Haas B."/>
            <person name="Abouelleil A."/>
            <person name="Alvarado L."/>
            <person name="Arachchi H.M."/>
            <person name="Berlin A.M."/>
            <person name="Chapman S.B."/>
            <person name="Goldberg J."/>
            <person name="Griggs A."/>
            <person name="Gujja S."/>
            <person name="Hansen M."/>
            <person name="Howarth C."/>
            <person name="Imamovic A."/>
            <person name="Larimer J."/>
            <person name="McCowen C."/>
            <person name="Montmayeur A."/>
            <person name="Murphy C."/>
            <person name="Neiman D."/>
            <person name="Pearson M."/>
            <person name="Priest M."/>
            <person name="Roberts A."/>
            <person name="Saif S."/>
            <person name="Shea T."/>
            <person name="Sisk P."/>
            <person name="Sykes S."/>
            <person name="Wortman J."/>
            <person name="Nusbaum C."/>
            <person name="Birren B."/>
        </authorList>
    </citation>
    <scope>NUCLEOTIDE SEQUENCE [LARGE SCALE GENOMIC DNA]</scope>
    <source>
        <strain evidence="11 12">CCUG 45783</strain>
    </source>
</reference>
<comment type="subcellular location">
    <subcellularLocation>
        <location evidence="1">Cell outer membrane</location>
        <topology evidence="1">Multi-pass membrane protein</topology>
    </subcellularLocation>
</comment>
<comment type="caution">
    <text evidence="11">The sequence shown here is derived from an EMBL/GenBank/DDBJ whole genome shotgun (WGS) entry which is preliminary data.</text>
</comment>
<keyword evidence="12" id="KW-1185">Reference proteome</keyword>
<evidence type="ECO:0000256" key="7">
    <source>
        <dbReference type="ARBA" id="ARBA00023170"/>
    </source>
</evidence>
<dbReference type="InterPro" id="IPR036942">
    <property type="entry name" value="Beta-barrel_TonB_sf"/>
</dbReference>
<dbReference type="PANTHER" id="PTHR30069">
    <property type="entry name" value="TONB-DEPENDENT OUTER MEMBRANE RECEPTOR"/>
    <property type="match status" value="1"/>
</dbReference>
<evidence type="ECO:0000256" key="2">
    <source>
        <dbReference type="ARBA" id="ARBA00009810"/>
    </source>
</evidence>
<accession>K9E2D7</accession>
<evidence type="ECO:0000256" key="6">
    <source>
        <dbReference type="ARBA" id="ARBA00023136"/>
    </source>
</evidence>
<keyword evidence="4" id="KW-1134">Transmembrane beta strand</keyword>
<sequence length="467" mass="50663">MPRRASSQQTSIPRPHACVQERACCRIAAAVLAPCAAAEPEPSGKQPTPMPIIEVVGVAPLPGLGIERELLPYPVQLATDRTIRKAGGENLAEFMSRNLTGVNVNETSGSPFQNDLTFRGFRASPVLGSSQGISVYLDGVRVNEAFGDVVNWDMLPEPAIGSLLLVSGANPLYGLSTLGGALALTTKSGLNHPGGQLELSVSDEGRRRTDLAYGWRGDGGWHSFVGATWFDDEGWREHSSGHLGNVLAKVGRSLAPTTGPPRTLLGGRSRLRGNGLLPDPLYQDARRAVYMHPDITRNRLVQGTLDLTHRFSQVSELSATAYARNSRRDTVNGDVSEEYDDYVEDCEDGFDVSGAPLEPDECAFTRAEGAALHPGVLNTTSTRQESRGFSAAFSTRRGAWRLHTGITFDHSDAEYVQFERWSRQPHRSVRPGLSRPARHSHARAAPPAGVCRPGRCQSRSRRSRAAR</sequence>
<dbReference type="PANTHER" id="PTHR30069:SF39">
    <property type="entry name" value="BLL6183 PROTEIN"/>
    <property type="match status" value="1"/>
</dbReference>
<feature type="region of interest" description="Disordered" evidence="9">
    <location>
        <begin position="422"/>
        <end position="467"/>
    </location>
</feature>
<evidence type="ECO:0000313" key="12">
    <source>
        <dbReference type="Proteomes" id="UP000009874"/>
    </source>
</evidence>
<dbReference type="SUPFAM" id="SSF56935">
    <property type="entry name" value="Porins"/>
    <property type="match status" value="1"/>
</dbReference>
<dbReference type="PATRIC" id="fig|883126.3.peg.1121"/>
<evidence type="ECO:0000256" key="5">
    <source>
        <dbReference type="ARBA" id="ARBA00022692"/>
    </source>
</evidence>
<keyword evidence="6" id="KW-0472">Membrane</keyword>
<proteinExistence type="inferred from homology"/>
<dbReference type="InterPro" id="IPR012910">
    <property type="entry name" value="Plug_dom"/>
</dbReference>
<dbReference type="HOGENOM" id="CLU_585012_0_0_4"/>
<dbReference type="Gene3D" id="2.40.170.20">
    <property type="entry name" value="TonB-dependent receptor, beta-barrel domain"/>
    <property type="match status" value="1"/>
</dbReference>
<name>K9E2D7_9BURK</name>
<keyword evidence="5" id="KW-0812">Transmembrane</keyword>
<dbReference type="GO" id="GO:0044718">
    <property type="term" value="P:siderophore transmembrane transport"/>
    <property type="evidence" value="ECO:0007669"/>
    <property type="project" value="TreeGrafter"/>
</dbReference>
<dbReference type="AlphaFoldDB" id="K9E2D7"/>
<evidence type="ECO:0000256" key="8">
    <source>
        <dbReference type="ARBA" id="ARBA00023237"/>
    </source>
</evidence>
<gene>
    <name evidence="11" type="ORF">HMPREF9710_01110</name>
</gene>
<keyword evidence="8" id="KW-0998">Cell outer membrane</keyword>
<feature type="domain" description="TonB-dependent receptor plug" evidence="10">
    <location>
        <begin position="71"/>
        <end position="181"/>
    </location>
</feature>
<evidence type="ECO:0000259" key="10">
    <source>
        <dbReference type="Pfam" id="PF07715"/>
    </source>
</evidence>
<dbReference type="eggNOG" id="COG4771">
    <property type="taxonomic scope" value="Bacteria"/>
</dbReference>
<protein>
    <recommendedName>
        <fullName evidence="10">TonB-dependent receptor plug domain-containing protein</fullName>
    </recommendedName>
</protein>
<evidence type="ECO:0000256" key="1">
    <source>
        <dbReference type="ARBA" id="ARBA00004571"/>
    </source>
</evidence>
<evidence type="ECO:0000256" key="4">
    <source>
        <dbReference type="ARBA" id="ARBA00022452"/>
    </source>
</evidence>